<proteinExistence type="inferred from homology"/>
<feature type="compositionally biased region" description="Basic and acidic residues" evidence="3">
    <location>
        <begin position="147"/>
        <end position="159"/>
    </location>
</feature>
<sequence length="377" mass="41543">MPQRQSPRGTHQVRSSSSESDSLHHRSITDQSSPKVGDRRSSRGAPQADPLNQKKLGTRISDLESQLGQAQEELKNLKDQLASAEAAKKEAQQELENKTTKTKAHEHIEPSEKISPKKTRDSKKSDCTVRGEVSEDNQQETDVFEVPVEKAAFDPKVEVEEVDQDDEKTKAIEISTAPPRESEPEKPSLQELALKNDEISMLKSKVEEKEKELSVFTQENEDLKKQLNEATSNISSGKAKEEEMTLKLSQVGGELAASKTDAAQLKEKLQSVEEQKEALEAEMKQLRVQTEQWRKAADAAATIISGGMEMNGRISNRCSSMDKHFGGVFETPAGGGFAGYVGSPGLGDDMDDGFVTGKRKGSGIKMFGDLWKKKSQK</sequence>
<feature type="compositionally biased region" description="Basic and acidic residues" evidence="3">
    <location>
        <begin position="180"/>
        <end position="195"/>
    </location>
</feature>
<feature type="region of interest" description="Disordered" evidence="3">
    <location>
        <begin position="1"/>
        <end position="195"/>
    </location>
</feature>
<comment type="caution">
    <text evidence="4">The sequence shown here is derived from an EMBL/GenBank/DDBJ whole genome shotgun (WGS) entry which is preliminary data.</text>
</comment>
<protein>
    <submittedName>
        <fullName evidence="4">Interactor of constitutive active ROPs 4</fullName>
    </submittedName>
</protein>
<accession>A0A6A3B861</accession>
<feature type="compositionally biased region" description="Basic and acidic residues" evidence="3">
    <location>
        <begin position="86"/>
        <end position="133"/>
    </location>
</feature>
<dbReference type="InterPro" id="IPR029688">
    <property type="entry name" value="ICR"/>
</dbReference>
<evidence type="ECO:0000256" key="3">
    <source>
        <dbReference type="SAM" id="MobiDB-lite"/>
    </source>
</evidence>
<gene>
    <name evidence="4" type="ORF">F3Y22_tig00110220pilonHSYRG00034</name>
</gene>
<reference evidence="4" key="1">
    <citation type="submission" date="2019-09" db="EMBL/GenBank/DDBJ databases">
        <title>Draft genome information of white flower Hibiscus syriacus.</title>
        <authorList>
            <person name="Kim Y.-M."/>
        </authorList>
    </citation>
    <scope>NUCLEOTIDE SEQUENCE [LARGE SCALE GENOMIC DNA]</scope>
    <source>
        <strain evidence="4">YM2019G1</strain>
    </source>
</reference>
<comment type="similarity">
    <text evidence="1">Belongs to the ICR family.</text>
</comment>
<dbReference type="PANTHER" id="PTHR34224:SF2">
    <property type="entry name" value="INTERACTOR OF CONSTITUTIVE ACTIVE ROPS 4"/>
    <property type="match status" value="1"/>
</dbReference>
<evidence type="ECO:0000256" key="1">
    <source>
        <dbReference type="ARBA" id="ARBA00009778"/>
    </source>
</evidence>
<evidence type="ECO:0000313" key="4">
    <source>
        <dbReference type="EMBL" id="KAE8712996.1"/>
    </source>
</evidence>
<feature type="compositionally biased region" description="Polar residues" evidence="3">
    <location>
        <begin position="1"/>
        <end position="13"/>
    </location>
</feature>
<organism evidence="4 5">
    <name type="scientific">Hibiscus syriacus</name>
    <name type="common">Rose of Sharon</name>
    <dbReference type="NCBI Taxonomy" id="106335"/>
    <lineage>
        <taxon>Eukaryota</taxon>
        <taxon>Viridiplantae</taxon>
        <taxon>Streptophyta</taxon>
        <taxon>Embryophyta</taxon>
        <taxon>Tracheophyta</taxon>
        <taxon>Spermatophyta</taxon>
        <taxon>Magnoliopsida</taxon>
        <taxon>eudicotyledons</taxon>
        <taxon>Gunneridae</taxon>
        <taxon>Pentapetalae</taxon>
        <taxon>rosids</taxon>
        <taxon>malvids</taxon>
        <taxon>Malvales</taxon>
        <taxon>Malvaceae</taxon>
        <taxon>Malvoideae</taxon>
        <taxon>Hibiscus</taxon>
    </lineage>
</organism>
<dbReference type="EMBL" id="VEPZ02000883">
    <property type="protein sequence ID" value="KAE8712996.1"/>
    <property type="molecule type" value="Genomic_DNA"/>
</dbReference>
<feature type="compositionally biased region" description="Acidic residues" evidence="3">
    <location>
        <begin position="134"/>
        <end position="143"/>
    </location>
</feature>
<evidence type="ECO:0000313" key="5">
    <source>
        <dbReference type="Proteomes" id="UP000436088"/>
    </source>
</evidence>
<dbReference type="AlphaFoldDB" id="A0A6A3B861"/>
<keyword evidence="2" id="KW-0175">Coiled coil</keyword>
<dbReference type="Gene3D" id="1.10.287.1490">
    <property type="match status" value="1"/>
</dbReference>
<keyword evidence="5" id="KW-1185">Reference proteome</keyword>
<evidence type="ECO:0000256" key="2">
    <source>
        <dbReference type="ARBA" id="ARBA00023054"/>
    </source>
</evidence>
<dbReference type="Proteomes" id="UP000436088">
    <property type="component" value="Unassembled WGS sequence"/>
</dbReference>
<name>A0A6A3B861_HIBSY</name>
<dbReference type="PANTHER" id="PTHR34224">
    <property type="entry name" value="INTERACTOR OF CONSTITUTIVE ACTIVE ROPS 2, CHLOROPLASTIC-RELATED"/>
    <property type="match status" value="1"/>
</dbReference>